<comment type="caution">
    <text evidence="1">The sequence shown here is derived from an EMBL/GenBank/DDBJ whole genome shotgun (WGS) entry which is preliminary data.</text>
</comment>
<protein>
    <submittedName>
        <fullName evidence="1">Uncharacterized protein</fullName>
    </submittedName>
</protein>
<name>U2RV99_LEIAQ</name>
<proteinExistence type="predicted"/>
<reference evidence="1 2" key="1">
    <citation type="submission" date="2013-08" db="EMBL/GenBank/DDBJ databases">
        <authorList>
            <person name="Weinstock G."/>
            <person name="Sodergren E."/>
            <person name="Wylie T."/>
            <person name="Fulton L."/>
            <person name="Fulton R."/>
            <person name="Fronick C."/>
            <person name="O'Laughlin M."/>
            <person name="Godfrey J."/>
            <person name="Miner T."/>
            <person name="Herter B."/>
            <person name="Appelbaum E."/>
            <person name="Cordes M."/>
            <person name="Lek S."/>
            <person name="Wollam A."/>
            <person name="Pepin K.H."/>
            <person name="Palsikar V.B."/>
            <person name="Mitreva M."/>
            <person name="Wilson R.K."/>
        </authorList>
    </citation>
    <scope>NUCLEOTIDE SEQUENCE [LARGE SCALE GENOMIC DNA]</scope>
    <source>
        <strain evidence="1 2">ATCC 14665</strain>
    </source>
</reference>
<dbReference type="Proteomes" id="UP000016605">
    <property type="component" value="Unassembled WGS sequence"/>
</dbReference>
<dbReference type="PATRIC" id="fig|1358026.3.peg.800"/>
<accession>U2RV99</accession>
<evidence type="ECO:0000313" key="1">
    <source>
        <dbReference type="EMBL" id="ERK72711.1"/>
    </source>
</evidence>
<dbReference type="AlphaFoldDB" id="U2RV99"/>
<dbReference type="EMBL" id="AWVQ01000093">
    <property type="protein sequence ID" value="ERK72711.1"/>
    <property type="molecule type" value="Genomic_DNA"/>
</dbReference>
<dbReference type="HOGENOM" id="CLU_3291821_0_0_11"/>
<organism evidence="1 2">
    <name type="scientific">Leifsonia aquatica ATCC 14665</name>
    <dbReference type="NCBI Taxonomy" id="1358026"/>
    <lineage>
        <taxon>Bacteria</taxon>
        <taxon>Bacillati</taxon>
        <taxon>Actinomycetota</taxon>
        <taxon>Actinomycetes</taxon>
        <taxon>Micrococcales</taxon>
        <taxon>Microbacteriaceae</taxon>
        <taxon>Leifsonia</taxon>
    </lineage>
</organism>
<gene>
    <name evidence="1" type="ORF">N136_00917</name>
</gene>
<sequence>MRRASSLELMRPSYATSKKRAKLFSILARHYGRSHTRRSG</sequence>
<evidence type="ECO:0000313" key="2">
    <source>
        <dbReference type="Proteomes" id="UP000016605"/>
    </source>
</evidence>